<gene>
    <name evidence="9" type="ORF">N7E81_01730</name>
</gene>
<sequence length="483" mass="53689">MKTNTTNPIIKRRTGLLVLSLLILLGAPLQAQNKQKPNIVFFLVDDMGWNDVSYAQSQFYETPNIDKASKEGVVFSQAYAAHPRCVPSRYAMVTGRYPARVNSPGPGEGDLTDDTMTLAEPFKAAGYATFFAGKWHLASAESYPNTQGFDYNFGGGHAGAPKSYFQPYNVQKSGKGNGKERNIKNLGDAPVGYYLTDHLTDKTVTFIREHKDEPFLVYLSHYGVHTPFESKDEKTKAYRKKARSLYGDAEVEEFALTPTTGETKLRQDNAVYAGMIESMDESFGRVMGLLEELDLKDNTIVVFTSDHGGLSNRGNGRKVATSNLPLKAGKGHNYEGGVRVPMFVSWPSQIQPGSSSTVITGTDYFPTLLELSGLPLENKAHIDGVSFAPSLTQNKLQNTDRPVFWHSPLPRPKSTGDLTNTAVRLGDYKLLDFYQDGRIELYNIAKDQEESNNLADSMPEKRDELMTLVNDWRKEVNAYMGKK</sequence>
<feature type="chain" id="PRO_5047115691" evidence="7">
    <location>
        <begin position="32"/>
        <end position="483"/>
    </location>
</feature>
<evidence type="ECO:0000256" key="5">
    <source>
        <dbReference type="ARBA" id="ARBA00022801"/>
    </source>
</evidence>
<evidence type="ECO:0000256" key="4">
    <source>
        <dbReference type="ARBA" id="ARBA00022729"/>
    </source>
</evidence>
<dbReference type="Pfam" id="PF00884">
    <property type="entry name" value="Sulfatase"/>
    <property type="match status" value="1"/>
</dbReference>
<dbReference type="CDD" id="cd16144">
    <property type="entry name" value="ARS_like"/>
    <property type="match status" value="1"/>
</dbReference>
<proteinExistence type="inferred from homology"/>
<evidence type="ECO:0000259" key="8">
    <source>
        <dbReference type="Pfam" id="PF00884"/>
    </source>
</evidence>
<keyword evidence="5" id="KW-0378">Hydrolase</keyword>
<evidence type="ECO:0000256" key="1">
    <source>
        <dbReference type="ARBA" id="ARBA00001913"/>
    </source>
</evidence>
<evidence type="ECO:0000313" key="10">
    <source>
        <dbReference type="Proteomes" id="UP001062165"/>
    </source>
</evidence>
<reference evidence="9" key="1">
    <citation type="submission" date="2022-10" db="EMBL/GenBank/DDBJ databases">
        <title>Comparative genomics and taxonomic characterization of three novel marine species of genus Reichenbachiella exhibiting antioxidant and polysaccharide degradation activities.</title>
        <authorList>
            <person name="Muhammad N."/>
            <person name="Lee Y.-J."/>
            <person name="Ko J."/>
            <person name="Kim S.-G."/>
        </authorList>
    </citation>
    <scope>NUCLEOTIDE SEQUENCE</scope>
    <source>
        <strain evidence="9">Wsw4-B4</strain>
    </source>
</reference>
<comment type="similarity">
    <text evidence="2">Belongs to the sulfatase family.</text>
</comment>
<dbReference type="InterPro" id="IPR050738">
    <property type="entry name" value="Sulfatase"/>
</dbReference>
<keyword evidence="3" id="KW-0479">Metal-binding</keyword>
<dbReference type="PROSITE" id="PS00149">
    <property type="entry name" value="SULFATASE_2"/>
    <property type="match status" value="1"/>
</dbReference>
<evidence type="ECO:0000313" key="9">
    <source>
        <dbReference type="EMBL" id="UXX79824.1"/>
    </source>
</evidence>
<feature type="domain" description="Sulfatase N-terminal" evidence="8">
    <location>
        <begin position="37"/>
        <end position="373"/>
    </location>
</feature>
<feature type="signal peptide" evidence="7">
    <location>
        <begin position="1"/>
        <end position="31"/>
    </location>
</feature>
<organism evidence="9 10">
    <name type="scientific">Reichenbachiella carrageenanivorans</name>
    <dbReference type="NCBI Taxonomy" id="2979869"/>
    <lineage>
        <taxon>Bacteria</taxon>
        <taxon>Pseudomonadati</taxon>
        <taxon>Bacteroidota</taxon>
        <taxon>Cytophagia</taxon>
        <taxon>Cytophagales</taxon>
        <taxon>Reichenbachiellaceae</taxon>
        <taxon>Reichenbachiella</taxon>
    </lineage>
</organism>
<dbReference type="RefSeq" id="WP_263051555.1">
    <property type="nucleotide sequence ID" value="NZ_CP106735.1"/>
</dbReference>
<keyword evidence="6" id="KW-0106">Calcium</keyword>
<dbReference type="Gene3D" id="3.40.720.10">
    <property type="entry name" value="Alkaline Phosphatase, subunit A"/>
    <property type="match status" value="1"/>
</dbReference>
<dbReference type="EMBL" id="CP106735">
    <property type="protein sequence ID" value="UXX79824.1"/>
    <property type="molecule type" value="Genomic_DNA"/>
</dbReference>
<protein>
    <submittedName>
        <fullName evidence="9">Sulfatase</fullName>
    </submittedName>
</protein>
<accession>A0ABY6D1M6</accession>
<dbReference type="Gene3D" id="3.30.1120.10">
    <property type="match status" value="1"/>
</dbReference>
<dbReference type="SUPFAM" id="SSF53649">
    <property type="entry name" value="Alkaline phosphatase-like"/>
    <property type="match status" value="1"/>
</dbReference>
<dbReference type="InterPro" id="IPR017850">
    <property type="entry name" value="Alkaline_phosphatase_core_sf"/>
</dbReference>
<evidence type="ECO:0000256" key="3">
    <source>
        <dbReference type="ARBA" id="ARBA00022723"/>
    </source>
</evidence>
<dbReference type="PANTHER" id="PTHR42693:SF42">
    <property type="entry name" value="ARYLSULFATASE G"/>
    <property type="match status" value="1"/>
</dbReference>
<keyword evidence="4 7" id="KW-0732">Signal</keyword>
<keyword evidence="10" id="KW-1185">Reference proteome</keyword>
<dbReference type="InterPro" id="IPR000917">
    <property type="entry name" value="Sulfatase_N"/>
</dbReference>
<evidence type="ECO:0000256" key="6">
    <source>
        <dbReference type="ARBA" id="ARBA00022837"/>
    </source>
</evidence>
<evidence type="ECO:0000256" key="2">
    <source>
        <dbReference type="ARBA" id="ARBA00008779"/>
    </source>
</evidence>
<dbReference type="Proteomes" id="UP001062165">
    <property type="component" value="Chromosome"/>
</dbReference>
<dbReference type="InterPro" id="IPR024607">
    <property type="entry name" value="Sulfatase_CS"/>
</dbReference>
<name>A0ABY6D1M6_9BACT</name>
<dbReference type="PANTHER" id="PTHR42693">
    <property type="entry name" value="ARYLSULFATASE FAMILY MEMBER"/>
    <property type="match status" value="1"/>
</dbReference>
<evidence type="ECO:0000256" key="7">
    <source>
        <dbReference type="SAM" id="SignalP"/>
    </source>
</evidence>
<comment type="cofactor">
    <cofactor evidence="1">
        <name>Ca(2+)</name>
        <dbReference type="ChEBI" id="CHEBI:29108"/>
    </cofactor>
</comment>